<evidence type="ECO:0000313" key="6">
    <source>
        <dbReference type="EMBL" id="AEX84865.1"/>
    </source>
</evidence>
<evidence type="ECO:0000313" key="7">
    <source>
        <dbReference type="Proteomes" id="UP000007161"/>
    </source>
</evidence>
<dbReference type="GO" id="GO:0012505">
    <property type="term" value="C:endomembrane system"/>
    <property type="evidence" value="ECO:0007669"/>
    <property type="project" value="UniProtKB-SubCell"/>
</dbReference>
<feature type="domain" description="DUF1232" evidence="5">
    <location>
        <begin position="75"/>
        <end position="108"/>
    </location>
</feature>
<gene>
    <name evidence="6" type="ordered locus">Marpi_0421</name>
</gene>
<dbReference type="Proteomes" id="UP000007161">
    <property type="component" value="Chromosome"/>
</dbReference>
<sequence>MPNNNFKDFENEVNSYENKVEIESDSFYKKLRNKIKKWAGKNKDNKILEYILLAPDLFYFFLTVLKDKDVYVDYKLKITGYLAYFISPIDIMPEMVLGPAGYLDDVLMGLLFLRTLLKELPYEYVEEKWPGDKEVLKNVSVMIDNIQAIIDSKIFRSVMSYFSKNIEKKK</sequence>
<dbReference type="Pfam" id="PF06803">
    <property type="entry name" value="DUF1232"/>
    <property type="match status" value="1"/>
</dbReference>
<keyword evidence="2" id="KW-0812">Transmembrane</keyword>
<dbReference type="AlphaFoldDB" id="H2J4T0"/>
<protein>
    <recommendedName>
        <fullName evidence="5">DUF1232 domain-containing protein</fullName>
    </recommendedName>
</protein>
<dbReference type="KEGG" id="mpz:Marpi_0421"/>
<proteinExistence type="predicted"/>
<dbReference type="OrthoDB" id="9800034at2"/>
<keyword evidence="3" id="KW-1133">Transmembrane helix</keyword>
<reference evidence="7" key="2">
    <citation type="submission" date="2012-01" db="EMBL/GenBank/DDBJ databases">
        <title>Complete sequence of chromosome of Marinitoga piezophila KA3.</title>
        <authorList>
            <person name="Lucas S."/>
            <person name="Han J."/>
            <person name="Lapidus A."/>
            <person name="Cheng J.-F."/>
            <person name="Goodwin L."/>
            <person name="Pitluck S."/>
            <person name="Peters L."/>
            <person name="Mikhailova N."/>
            <person name="Teshima H."/>
            <person name="Detter J.C."/>
            <person name="Han C."/>
            <person name="Tapia R."/>
            <person name="Land M."/>
            <person name="Hauser L."/>
            <person name="Kyrpides N."/>
            <person name="Ivanova N."/>
            <person name="Pagani I."/>
            <person name="Jebbar M."/>
            <person name="Vannier P."/>
            <person name="Oger P."/>
            <person name="Cario A."/>
            <person name="Bartlett D."/>
            <person name="Noll K.M."/>
            <person name="Woyke T."/>
        </authorList>
    </citation>
    <scope>NUCLEOTIDE SEQUENCE [LARGE SCALE GENOMIC DNA]</scope>
    <source>
        <strain evidence="7">DSM 14283 / JCM 11233 / KA3</strain>
    </source>
</reference>
<evidence type="ECO:0000259" key="5">
    <source>
        <dbReference type="Pfam" id="PF06803"/>
    </source>
</evidence>
<keyword evidence="7" id="KW-1185">Reference proteome</keyword>
<evidence type="ECO:0000256" key="4">
    <source>
        <dbReference type="ARBA" id="ARBA00023136"/>
    </source>
</evidence>
<accession>H2J4T0</accession>
<evidence type="ECO:0000256" key="2">
    <source>
        <dbReference type="ARBA" id="ARBA00022692"/>
    </source>
</evidence>
<name>H2J4T0_MARPK</name>
<reference evidence="6 7" key="1">
    <citation type="journal article" date="2012" name="J. Bacteriol.">
        <title>Complete Genome Sequence of the Thermophilic, Piezophilic, Heterotrophic Bacterium Marinitoga piezophila KA3.</title>
        <authorList>
            <person name="Lucas S."/>
            <person name="Han J."/>
            <person name="Lapidus A."/>
            <person name="Cheng J.F."/>
            <person name="Goodwin L.A."/>
            <person name="Pitluck S."/>
            <person name="Peters L."/>
            <person name="Mikhailova N."/>
            <person name="Teshima H."/>
            <person name="Detter J.C."/>
            <person name="Han C."/>
            <person name="Tapia R."/>
            <person name="Land M."/>
            <person name="Hauser L."/>
            <person name="Kyrpides N.C."/>
            <person name="Ivanova N."/>
            <person name="Pagani I."/>
            <person name="Vannier P."/>
            <person name="Oger P."/>
            <person name="Bartlett D.H."/>
            <person name="Noll K.M."/>
            <person name="Woyke T."/>
            <person name="Jebbar M."/>
        </authorList>
    </citation>
    <scope>NUCLEOTIDE SEQUENCE [LARGE SCALE GENOMIC DNA]</scope>
    <source>
        <strain evidence="7">DSM 14283 / JCM 11233 / KA3</strain>
    </source>
</reference>
<organism evidence="6 7">
    <name type="scientific">Marinitoga piezophila (strain DSM 14283 / JCM 11233 / KA3)</name>
    <dbReference type="NCBI Taxonomy" id="443254"/>
    <lineage>
        <taxon>Bacteria</taxon>
        <taxon>Thermotogati</taxon>
        <taxon>Thermotogota</taxon>
        <taxon>Thermotogae</taxon>
        <taxon>Petrotogales</taxon>
        <taxon>Petrotogaceae</taxon>
        <taxon>Marinitoga</taxon>
    </lineage>
</organism>
<comment type="subcellular location">
    <subcellularLocation>
        <location evidence="1">Endomembrane system</location>
        <topology evidence="1">Multi-pass membrane protein</topology>
    </subcellularLocation>
</comment>
<evidence type="ECO:0000256" key="3">
    <source>
        <dbReference type="ARBA" id="ARBA00022989"/>
    </source>
</evidence>
<dbReference type="eggNOG" id="COG3339">
    <property type="taxonomic scope" value="Bacteria"/>
</dbReference>
<dbReference type="EMBL" id="CP003257">
    <property type="protein sequence ID" value="AEX84865.1"/>
    <property type="molecule type" value="Genomic_DNA"/>
</dbReference>
<dbReference type="STRING" id="443254.Marpi_0421"/>
<dbReference type="RefSeq" id="WP_014295937.1">
    <property type="nucleotide sequence ID" value="NC_016751.1"/>
</dbReference>
<dbReference type="InterPro" id="IPR010652">
    <property type="entry name" value="DUF1232"/>
</dbReference>
<evidence type="ECO:0000256" key="1">
    <source>
        <dbReference type="ARBA" id="ARBA00004127"/>
    </source>
</evidence>
<keyword evidence="4" id="KW-0472">Membrane</keyword>
<dbReference type="HOGENOM" id="CLU_130854_0_0_0"/>